<dbReference type="Proteomes" id="UP000604481">
    <property type="component" value="Unassembled WGS sequence"/>
</dbReference>
<evidence type="ECO:0000256" key="3">
    <source>
        <dbReference type="ARBA" id="ARBA00012438"/>
    </source>
</evidence>
<dbReference type="SUPFAM" id="SSF52172">
    <property type="entry name" value="CheY-like"/>
    <property type="match status" value="2"/>
</dbReference>
<dbReference type="NCBIfam" id="TIGR00229">
    <property type="entry name" value="sensory_box"/>
    <property type="match status" value="2"/>
</dbReference>
<keyword evidence="13" id="KW-0472">Membrane</keyword>
<evidence type="ECO:0000256" key="16">
    <source>
        <dbReference type="PROSITE-ProRule" id="PRU00169"/>
    </source>
</evidence>
<evidence type="ECO:0000256" key="8">
    <source>
        <dbReference type="ARBA" id="ARBA00022741"/>
    </source>
</evidence>
<comment type="function">
    <text evidence="14">Member of the two-component regulatory system BvgS/BvgA. Phosphorylates BvgA via a four-step phosphorelay in response to environmental signals.</text>
</comment>
<evidence type="ECO:0000256" key="13">
    <source>
        <dbReference type="ARBA" id="ARBA00023136"/>
    </source>
</evidence>
<evidence type="ECO:0000259" key="20">
    <source>
        <dbReference type="PROSITE" id="PS50113"/>
    </source>
</evidence>
<feature type="domain" description="Response regulatory" evidence="18">
    <location>
        <begin position="1143"/>
        <end position="1262"/>
    </location>
</feature>
<dbReference type="FunFam" id="3.30.565.10:FF:000010">
    <property type="entry name" value="Sensor histidine kinase RcsC"/>
    <property type="match status" value="1"/>
</dbReference>
<dbReference type="SUPFAM" id="SSF47384">
    <property type="entry name" value="Homodimeric domain of signal transducing histidine kinase"/>
    <property type="match status" value="1"/>
</dbReference>
<dbReference type="Pfam" id="PF02518">
    <property type="entry name" value="HATPase_c"/>
    <property type="match status" value="1"/>
</dbReference>
<dbReference type="Gene3D" id="1.10.287.130">
    <property type="match status" value="1"/>
</dbReference>
<dbReference type="CDD" id="cd00082">
    <property type="entry name" value="HisKA"/>
    <property type="match status" value="1"/>
</dbReference>
<feature type="domain" description="PAC" evidence="20">
    <location>
        <begin position="431"/>
        <end position="482"/>
    </location>
</feature>
<dbReference type="EC" id="2.7.13.3" evidence="3"/>
<keyword evidence="5 16" id="KW-0597">Phosphoprotein</keyword>
<dbReference type="InterPro" id="IPR036890">
    <property type="entry name" value="HATPase_C_sf"/>
</dbReference>
<dbReference type="SMART" id="SM00091">
    <property type="entry name" value="PAS"/>
    <property type="match status" value="3"/>
</dbReference>
<keyword evidence="22" id="KW-1185">Reference proteome</keyword>
<dbReference type="Gene3D" id="3.30.565.10">
    <property type="entry name" value="Histidine kinase-like ATPase, C-terminal domain"/>
    <property type="match status" value="1"/>
</dbReference>
<dbReference type="Gene3D" id="3.30.450.20">
    <property type="entry name" value="PAS domain"/>
    <property type="match status" value="3"/>
</dbReference>
<dbReference type="SMART" id="SM00065">
    <property type="entry name" value="GAF"/>
    <property type="match status" value="2"/>
</dbReference>
<evidence type="ECO:0000259" key="17">
    <source>
        <dbReference type="PROSITE" id="PS50109"/>
    </source>
</evidence>
<keyword evidence="12" id="KW-0902">Two-component regulatory system</keyword>
<dbReference type="InterPro" id="IPR001789">
    <property type="entry name" value="Sig_transdc_resp-reg_receiver"/>
</dbReference>
<protein>
    <recommendedName>
        <fullName evidence="15">Virulence sensor protein BvgS</fullName>
        <ecNumber evidence="3">2.7.13.3</ecNumber>
    </recommendedName>
</protein>
<dbReference type="InterPro" id="IPR035965">
    <property type="entry name" value="PAS-like_dom_sf"/>
</dbReference>
<gene>
    <name evidence="21" type="ORF">INR99_11350</name>
</gene>
<feature type="modified residue" description="4-aspartylphosphate" evidence="16">
    <location>
        <position position="1192"/>
    </location>
</feature>
<comment type="caution">
    <text evidence="21">The sequence shown here is derived from an EMBL/GenBank/DDBJ whole genome shotgun (WGS) entry which is preliminary data.</text>
</comment>
<reference evidence="21 22" key="1">
    <citation type="submission" date="2020-10" db="EMBL/GenBank/DDBJ databases">
        <title>The genome sequence of Chitinilyticum litopenaei 4Y14.</title>
        <authorList>
            <person name="Liu Y."/>
        </authorList>
    </citation>
    <scope>NUCLEOTIDE SEQUENCE [LARGE SCALE GENOMIC DNA]</scope>
    <source>
        <strain evidence="21 22">4Y14</strain>
    </source>
</reference>
<dbReference type="PROSITE" id="PS50110">
    <property type="entry name" value="RESPONSE_REGULATORY"/>
    <property type="match status" value="2"/>
</dbReference>
<dbReference type="InterPro" id="IPR003018">
    <property type="entry name" value="GAF"/>
</dbReference>
<dbReference type="CDD" id="cd00156">
    <property type="entry name" value="REC"/>
    <property type="match status" value="1"/>
</dbReference>
<feature type="domain" description="PAS" evidence="19">
    <location>
        <begin position="382"/>
        <end position="428"/>
    </location>
</feature>
<dbReference type="PROSITE" id="PS50112">
    <property type="entry name" value="PAS"/>
    <property type="match status" value="3"/>
</dbReference>
<sequence>MHSELIQAIVRVQAGFVRGGDDAAVFAAALDDLLQLSRSEYGFIGEIRREAGQPYLRTHAITNIAWDQATRDFYDQHAPAGLEFRNLDTLFGAVIRSGKTVISNDPQHDPRRGGLPEGHPAMHAFIGLPIYCEGELLAMIGLANRPGGYPDALEGELQPLLQSIGQLLLVRQRQLQQRELEAHQQRQQRALRALSHIAALSAADELDLLRQALALGCEYFDLPYAIISQIRDERYRILVQYSREHQLQDGMEFDLGKTYCSLTLVANDVVAITQMGNSEYAQHPCYTEFGLECYVGAPLLVAGQRFGTLNFSSPLSRAVPFDAVDIEFVRLMTSWVASVLERRQQALNQQELLLRLQKIGAQLPGMIYQFRLYADGRSCFPYASEGIREIYGVAASEVVEDASSVWSVLHPDDLPAVIASVNVSVEQLSTWHAEYRVNHPERGLIWVEGTATPERTADGDVLWHGYISDVSARKAAEARLLASEAEARMLSLVASRTSNAVVISDAEGRVEWVNEGFVRLTGYSLEEVRGRKPGHILQGPMTDLLTVAEISQHLNHGERCSVEIVNYHKCGQDYWIALDIEPVRDETGAISHFIAIETDISARKQAEMALASERERLADIIEATNVGTWEWDITTGDVLLNARWAEIVGYTLAELEPLDINTWLRLAHPDDLAQSEGQLQRHFAGELPYYDIECRMRHRDGHWVWVHDRGRVTEWLPEGGPWRMSGTHEDITARRLAEDELRAAKQQAEAASKAKSQFLANMSHEIRTPMNGVLGMTALLLDTDLNPQQREYAETIRYSGDVLLGVINDILDFSKVEAGHMELEDVDFDLGGLLDGVAAIMALRPKEKGIFLRCSQASDLPEWVRGDPGRLRQVLINLIGNAIKFTEQGGVTVEARLLAADEAGYELHFSVRDTGPGIPADKLGRLFQSFSQVDASTTRRFGGTGLGLAISKQLVELMGGSIQVESTPGLGSVFAFRVRLGRAKPGAQPALVTERAPHERVLVVDDSPSQREYLEQQLRQWGALPVLAANGVEALHLLRHAVQQQEPFRLVLIDLYMPGMDGVELGRQITGLPELGAPMMILLTAVGARGDALKARQAGFSGFLAKPLQEEAWQAALALLRRRPPAAHFLTRHDLDGARVQPQILLAEDNAVNRTVATRLLEKLGCQVRAVEHGVAAVQALIDGDYDLVFMDMQMPEMDGVEATRRIRDPDTGVRWPLVPIVALTANATPEDRQLCLAAGMNDYLAKPIQPAQLEDKLRHWLAASVK</sequence>
<dbReference type="EMBL" id="JADFUA010000006">
    <property type="protein sequence ID" value="MBE9609938.1"/>
    <property type="molecule type" value="Genomic_DNA"/>
</dbReference>
<feature type="domain" description="PAC" evidence="20">
    <location>
        <begin position="558"/>
        <end position="612"/>
    </location>
</feature>
<dbReference type="GO" id="GO:0005524">
    <property type="term" value="F:ATP binding"/>
    <property type="evidence" value="ECO:0007669"/>
    <property type="project" value="UniProtKB-KW"/>
</dbReference>
<dbReference type="GO" id="GO:0000155">
    <property type="term" value="F:phosphorelay sensor kinase activity"/>
    <property type="evidence" value="ECO:0007669"/>
    <property type="project" value="InterPro"/>
</dbReference>
<dbReference type="SUPFAM" id="SSF55781">
    <property type="entry name" value="GAF domain-like"/>
    <property type="match status" value="2"/>
</dbReference>
<evidence type="ECO:0000256" key="12">
    <source>
        <dbReference type="ARBA" id="ARBA00023012"/>
    </source>
</evidence>
<evidence type="ECO:0000313" key="21">
    <source>
        <dbReference type="EMBL" id="MBE9609938.1"/>
    </source>
</evidence>
<evidence type="ECO:0000256" key="11">
    <source>
        <dbReference type="ARBA" id="ARBA00022989"/>
    </source>
</evidence>
<dbReference type="InterPro" id="IPR003661">
    <property type="entry name" value="HisK_dim/P_dom"/>
</dbReference>
<feature type="domain" description="PAS" evidence="19">
    <location>
        <begin position="485"/>
        <end position="531"/>
    </location>
</feature>
<dbReference type="Pfam" id="PF01590">
    <property type="entry name" value="GAF"/>
    <property type="match status" value="1"/>
</dbReference>
<dbReference type="PROSITE" id="PS50113">
    <property type="entry name" value="PAC"/>
    <property type="match status" value="3"/>
</dbReference>
<dbReference type="Pfam" id="PF00512">
    <property type="entry name" value="HisKA"/>
    <property type="match status" value="1"/>
</dbReference>
<keyword evidence="8" id="KW-0547">Nucleotide-binding</keyword>
<comment type="subcellular location">
    <subcellularLocation>
        <location evidence="2">Cell membrane</location>
        <topology evidence="2">Multi-pass membrane protein</topology>
    </subcellularLocation>
</comment>
<dbReference type="InterPro" id="IPR000014">
    <property type="entry name" value="PAS"/>
</dbReference>
<dbReference type="InterPro" id="IPR036097">
    <property type="entry name" value="HisK_dim/P_sf"/>
</dbReference>
<evidence type="ECO:0000256" key="9">
    <source>
        <dbReference type="ARBA" id="ARBA00022777"/>
    </source>
</evidence>
<dbReference type="Pfam" id="PF13185">
    <property type="entry name" value="GAF_2"/>
    <property type="match status" value="1"/>
</dbReference>
<feature type="domain" description="PAS" evidence="19">
    <location>
        <begin position="613"/>
        <end position="686"/>
    </location>
</feature>
<evidence type="ECO:0000256" key="7">
    <source>
        <dbReference type="ARBA" id="ARBA00022692"/>
    </source>
</evidence>
<dbReference type="InterPro" id="IPR000700">
    <property type="entry name" value="PAS-assoc_C"/>
</dbReference>
<feature type="domain" description="Response regulatory" evidence="18">
    <location>
        <begin position="1000"/>
        <end position="1121"/>
    </location>
</feature>
<evidence type="ECO:0000256" key="5">
    <source>
        <dbReference type="ARBA" id="ARBA00022553"/>
    </source>
</evidence>
<dbReference type="Pfam" id="PF00072">
    <property type="entry name" value="Response_reg"/>
    <property type="match status" value="2"/>
</dbReference>
<dbReference type="CDD" id="cd00130">
    <property type="entry name" value="PAS"/>
    <property type="match status" value="3"/>
</dbReference>
<dbReference type="InterPro" id="IPR011006">
    <property type="entry name" value="CheY-like_superfamily"/>
</dbReference>
<dbReference type="SUPFAM" id="SSF55785">
    <property type="entry name" value="PYP-like sensor domain (PAS domain)"/>
    <property type="match status" value="3"/>
</dbReference>
<dbReference type="Gene3D" id="3.30.450.40">
    <property type="match status" value="2"/>
</dbReference>
<dbReference type="SMART" id="SM00387">
    <property type="entry name" value="HATPase_c"/>
    <property type="match status" value="1"/>
</dbReference>
<keyword evidence="6" id="KW-0808">Transferase</keyword>
<evidence type="ECO:0000256" key="6">
    <source>
        <dbReference type="ARBA" id="ARBA00022679"/>
    </source>
</evidence>
<dbReference type="SUPFAM" id="SSF55874">
    <property type="entry name" value="ATPase domain of HSP90 chaperone/DNA topoisomerase II/histidine kinase"/>
    <property type="match status" value="1"/>
</dbReference>
<dbReference type="PROSITE" id="PS50109">
    <property type="entry name" value="HIS_KIN"/>
    <property type="match status" value="1"/>
</dbReference>
<evidence type="ECO:0000259" key="18">
    <source>
        <dbReference type="PROSITE" id="PS50110"/>
    </source>
</evidence>
<accession>A0A8J7G212</accession>
<feature type="domain" description="PAC" evidence="20">
    <location>
        <begin position="690"/>
        <end position="743"/>
    </location>
</feature>
<keyword evidence="10" id="KW-0067">ATP-binding</keyword>
<evidence type="ECO:0000256" key="4">
    <source>
        <dbReference type="ARBA" id="ARBA00022475"/>
    </source>
</evidence>
<dbReference type="InterPro" id="IPR005467">
    <property type="entry name" value="His_kinase_dom"/>
</dbReference>
<organism evidence="21 22">
    <name type="scientific">Chitinilyticum piscinae</name>
    <dbReference type="NCBI Taxonomy" id="2866724"/>
    <lineage>
        <taxon>Bacteria</taxon>
        <taxon>Pseudomonadati</taxon>
        <taxon>Pseudomonadota</taxon>
        <taxon>Betaproteobacteria</taxon>
        <taxon>Neisseriales</taxon>
        <taxon>Chitinibacteraceae</taxon>
        <taxon>Chitinilyticum</taxon>
    </lineage>
</organism>
<dbReference type="SMART" id="SM00086">
    <property type="entry name" value="PAC"/>
    <property type="match status" value="3"/>
</dbReference>
<evidence type="ECO:0000313" key="22">
    <source>
        <dbReference type="Proteomes" id="UP000604481"/>
    </source>
</evidence>
<evidence type="ECO:0000256" key="15">
    <source>
        <dbReference type="ARBA" id="ARBA00070152"/>
    </source>
</evidence>
<dbReference type="InterPro" id="IPR013655">
    <property type="entry name" value="PAS_fold_3"/>
</dbReference>
<comment type="catalytic activity">
    <reaction evidence="1">
        <text>ATP + protein L-histidine = ADP + protein N-phospho-L-histidine.</text>
        <dbReference type="EC" id="2.7.13.3"/>
    </reaction>
</comment>
<dbReference type="PANTHER" id="PTHR45339:SF1">
    <property type="entry name" value="HYBRID SIGNAL TRANSDUCTION HISTIDINE KINASE J"/>
    <property type="match status" value="1"/>
</dbReference>
<dbReference type="Pfam" id="PF08447">
    <property type="entry name" value="PAS_3"/>
    <property type="match status" value="2"/>
</dbReference>
<dbReference type="CDD" id="cd16922">
    <property type="entry name" value="HATPase_EvgS-ArcB-TorS-like"/>
    <property type="match status" value="1"/>
</dbReference>
<evidence type="ECO:0000256" key="2">
    <source>
        <dbReference type="ARBA" id="ARBA00004651"/>
    </source>
</evidence>
<dbReference type="SMART" id="SM00388">
    <property type="entry name" value="HisKA"/>
    <property type="match status" value="1"/>
</dbReference>
<evidence type="ECO:0000256" key="14">
    <source>
        <dbReference type="ARBA" id="ARBA00058004"/>
    </source>
</evidence>
<name>A0A8J7G212_9NEIS</name>
<dbReference type="RefSeq" id="WP_194116463.1">
    <property type="nucleotide sequence ID" value="NZ_JADFUA010000006.1"/>
</dbReference>
<proteinExistence type="predicted"/>
<dbReference type="AlphaFoldDB" id="A0A8J7G212"/>
<dbReference type="PRINTS" id="PR00344">
    <property type="entry name" value="BCTRLSENSOR"/>
</dbReference>
<dbReference type="InterPro" id="IPR001610">
    <property type="entry name" value="PAC"/>
</dbReference>
<dbReference type="FunFam" id="1.10.287.130:FF:000003">
    <property type="entry name" value="Histidine kinase"/>
    <property type="match status" value="1"/>
</dbReference>
<dbReference type="Gene3D" id="3.40.50.2300">
    <property type="match status" value="2"/>
</dbReference>
<dbReference type="CDD" id="cd17546">
    <property type="entry name" value="REC_hyHK_CKI1_RcsC-like"/>
    <property type="match status" value="1"/>
</dbReference>
<dbReference type="InterPro" id="IPR029016">
    <property type="entry name" value="GAF-like_dom_sf"/>
</dbReference>
<feature type="modified residue" description="4-aspartylphosphate" evidence="16">
    <location>
        <position position="1054"/>
    </location>
</feature>
<dbReference type="SMART" id="SM00448">
    <property type="entry name" value="REC"/>
    <property type="match status" value="2"/>
</dbReference>
<feature type="domain" description="Histidine kinase" evidence="17">
    <location>
        <begin position="761"/>
        <end position="982"/>
    </location>
</feature>
<keyword evidence="11" id="KW-1133">Transmembrane helix</keyword>
<dbReference type="GO" id="GO:0005886">
    <property type="term" value="C:plasma membrane"/>
    <property type="evidence" value="ECO:0007669"/>
    <property type="project" value="UniProtKB-SubCell"/>
</dbReference>
<keyword evidence="7" id="KW-0812">Transmembrane</keyword>
<keyword evidence="9" id="KW-0418">Kinase</keyword>
<dbReference type="InterPro" id="IPR003594">
    <property type="entry name" value="HATPase_dom"/>
</dbReference>
<keyword evidence="4" id="KW-1003">Cell membrane</keyword>
<evidence type="ECO:0000256" key="1">
    <source>
        <dbReference type="ARBA" id="ARBA00000085"/>
    </source>
</evidence>
<dbReference type="PANTHER" id="PTHR45339">
    <property type="entry name" value="HYBRID SIGNAL TRANSDUCTION HISTIDINE KINASE J"/>
    <property type="match status" value="1"/>
</dbReference>
<evidence type="ECO:0000259" key="19">
    <source>
        <dbReference type="PROSITE" id="PS50112"/>
    </source>
</evidence>
<evidence type="ECO:0000256" key="10">
    <source>
        <dbReference type="ARBA" id="ARBA00022840"/>
    </source>
</evidence>
<dbReference type="InterPro" id="IPR004358">
    <property type="entry name" value="Sig_transdc_His_kin-like_C"/>
</dbReference>
<dbReference type="Pfam" id="PF13426">
    <property type="entry name" value="PAS_9"/>
    <property type="match status" value="1"/>
</dbReference>